<dbReference type="RefSeq" id="WP_173783846.1">
    <property type="nucleotide sequence ID" value="NZ_JACOOX010000006.1"/>
</dbReference>
<reference evidence="1 2" key="1">
    <citation type="submission" date="2020-08" db="EMBL/GenBank/DDBJ databases">
        <title>Genome public.</title>
        <authorList>
            <person name="Liu C."/>
            <person name="Sun Q."/>
        </authorList>
    </citation>
    <scope>NUCLEOTIDE SEQUENCE [LARGE SCALE GENOMIC DNA]</scope>
    <source>
        <strain evidence="1 2">NSJ-10</strain>
    </source>
</reference>
<dbReference type="EMBL" id="JACOOX010000006">
    <property type="protein sequence ID" value="MBC5663543.1"/>
    <property type="molecule type" value="Genomic_DNA"/>
</dbReference>
<organism evidence="1 2">
    <name type="scientific">Coprococcus hominis</name>
    <name type="common">ex Liu et al. 2022</name>
    <dbReference type="NCBI Taxonomy" id="2763039"/>
    <lineage>
        <taxon>Bacteria</taxon>
        <taxon>Bacillati</taxon>
        <taxon>Bacillota</taxon>
        <taxon>Clostridia</taxon>
        <taxon>Lachnospirales</taxon>
        <taxon>Lachnospiraceae</taxon>
        <taxon>Coprococcus</taxon>
    </lineage>
</organism>
<name>A0A8I0AQW4_9FIRM</name>
<evidence type="ECO:0000313" key="2">
    <source>
        <dbReference type="Proteomes" id="UP000615234"/>
    </source>
</evidence>
<gene>
    <name evidence="1" type="ORF">H8S09_11795</name>
</gene>
<dbReference type="AlphaFoldDB" id="A0A8I0AQW4"/>
<accession>A0A8I0AQW4</accession>
<dbReference type="Proteomes" id="UP000615234">
    <property type="component" value="Unassembled WGS sequence"/>
</dbReference>
<protein>
    <submittedName>
        <fullName evidence="1">Uncharacterized protein</fullName>
    </submittedName>
</protein>
<sequence length="50" mass="5865">MATRLAIREKQLETWTAIIQECIVNVNEKVYQSLAKKFTTPLTKKFTICY</sequence>
<comment type="caution">
    <text evidence="1">The sequence shown here is derived from an EMBL/GenBank/DDBJ whole genome shotgun (WGS) entry which is preliminary data.</text>
</comment>
<keyword evidence="2" id="KW-1185">Reference proteome</keyword>
<proteinExistence type="predicted"/>
<evidence type="ECO:0000313" key="1">
    <source>
        <dbReference type="EMBL" id="MBC5663543.1"/>
    </source>
</evidence>